<sequence>MMNSMIKDIFLTMLVCTFLTGCSFGSRMINVSDNDKFENPYVGFNAPASNWRVCTDYIHRYEKN</sequence>
<dbReference type="Proteomes" id="UP001163739">
    <property type="component" value="Chromosome"/>
</dbReference>
<proteinExistence type="predicted"/>
<organism evidence="1 2">
    <name type="scientific">Alkalimarinus alittae</name>
    <dbReference type="NCBI Taxonomy" id="2961619"/>
    <lineage>
        <taxon>Bacteria</taxon>
        <taxon>Pseudomonadati</taxon>
        <taxon>Pseudomonadota</taxon>
        <taxon>Gammaproteobacteria</taxon>
        <taxon>Alteromonadales</taxon>
        <taxon>Alteromonadaceae</taxon>
        <taxon>Alkalimarinus</taxon>
    </lineage>
</organism>
<protein>
    <recommendedName>
        <fullName evidence="3">Lipoprotein</fullName>
    </recommendedName>
</protein>
<name>A0ABY6N3F6_9ALTE</name>
<evidence type="ECO:0000313" key="2">
    <source>
        <dbReference type="Proteomes" id="UP001163739"/>
    </source>
</evidence>
<evidence type="ECO:0000313" key="1">
    <source>
        <dbReference type="EMBL" id="UZE96643.1"/>
    </source>
</evidence>
<dbReference type="EMBL" id="CP100390">
    <property type="protein sequence ID" value="UZE96643.1"/>
    <property type="molecule type" value="Genomic_DNA"/>
</dbReference>
<accession>A0ABY6N3F6</accession>
<gene>
    <name evidence="1" type="ORF">NKI27_02505</name>
</gene>
<dbReference type="RefSeq" id="WP_265048126.1">
    <property type="nucleotide sequence ID" value="NZ_CP100390.1"/>
</dbReference>
<evidence type="ECO:0008006" key="3">
    <source>
        <dbReference type="Google" id="ProtNLM"/>
    </source>
</evidence>
<dbReference type="PROSITE" id="PS51257">
    <property type="entry name" value="PROKAR_LIPOPROTEIN"/>
    <property type="match status" value="1"/>
</dbReference>
<keyword evidence="2" id="KW-1185">Reference proteome</keyword>
<reference evidence="1" key="1">
    <citation type="submission" date="2022-06" db="EMBL/GenBank/DDBJ databases">
        <title>Alkalimarinus sp. nov., isolated from gut of a Alitta virens.</title>
        <authorList>
            <person name="Yang A.I."/>
            <person name="Shin N.-R."/>
        </authorList>
    </citation>
    <scope>NUCLEOTIDE SEQUENCE</scope>
    <source>
        <strain evidence="1">A2M4</strain>
    </source>
</reference>